<dbReference type="Proteomes" id="UP000285768">
    <property type="component" value="Chromosome"/>
</dbReference>
<feature type="region of interest" description="Disordered" evidence="1">
    <location>
        <begin position="57"/>
        <end position="101"/>
    </location>
</feature>
<accession>A0ABX5QFK2</accession>
<gene>
    <name evidence="3" type="ORF">Leucomu_08040</name>
</gene>
<dbReference type="InterPro" id="IPR008979">
    <property type="entry name" value="Galactose-bd-like_sf"/>
</dbReference>
<dbReference type="SUPFAM" id="SSF49785">
    <property type="entry name" value="Galactose-binding domain-like"/>
    <property type="match status" value="1"/>
</dbReference>
<protein>
    <submittedName>
        <fullName evidence="3">Discoidin domain-containing protein</fullName>
    </submittedName>
</protein>
<organism evidence="3 4">
    <name type="scientific">Leucobacter muris</name>
    <dbReference type="NCBI Taxonomy" id="1935379"/>
    <lineage>
        <taxon>Bacteria</taxon>
        <taxon>Bacillati</taxon>
        <taxon>Actinomycetota</taxon>
        <taxon>Actinomycetes</taxon>
        <taxon>Micrococcales</taxon>
        <taxon>Microbacteriaceae</taxon>
        <taxon>Leucobacter</taxon>
    </lineage>
</organism>
<feature type="compositionally biased region" description="Low complexity" evidence="1">
    <location>
        <begin position="71"/>
        <end position="84"/>
    </location>
</feature>
<dbReference type="RefSeq" id="WP_128386879.1">
    <property type="nucleotide sequence ID" value="NZ_CP035037.1"/>
</dbReference>
<evidence type="ECO:0000259" key="2">
    <source>
        <dbReference type="PROSITE" id="PS50022"/>
    </source>
</evidence>
<name>A0ABX5QFK2_9MICO</name>
<dbReference type="EMBL" id="CP035037">
    <property type="protein sequence ID" value="QAB17867.1"/>
    <property type="molecule type" value="Genomic_DNA"/>
</dbReference>
<feature type="domain" description="F5/8 type C" evidence="2">
    <location>
        <begin position="251"/>
        <end position="305"/>
    </location>
</feature>
<keyword evidence="4" id="KW-1185">Reference proteome</keyword>
<dbReference type="InterPro" id="IPR000421">
    <property type="entry name" value="FA58C"/>
</dbReference>
<evidence type="ECO:0000313" key="3">
    <source>
        <dbReference type="EMBL" id="QAB17867.1"/>
    </source>
</evidence>
<dbReference type="Gene3D" id="2.60.120.260">
    <property type="entry name" value="Galactose-binding domain-like"/>
    <property type="match status" value="1"/>
</dbReference>
<dbReference type="PROSITE" id="PS50022">
    <property type="entry name" value="FA58C_3"/>
    <property type="match status" value="1"/>
</dbReference>
<sequence length="463" mass="47815">MLCPAGRTLVATAEGGWECSGGPVTAGVAYSAESCGAEGAQGLAVVDGALACTASGGDGAAIPDPEPPRDAPAAETPAQEAPLADDPVEATPAGGGAGSVAPPLPVAQLSLSTEIGGALGIPVPSCESGERVRWTGASYDCGVSAEPPADACPAPGEVDYLDESALRFTDEQGRGWLRLNGQELVRSDFAEVPDALFTEGDPVVTPAMDAEVVGGYRVADSTSVAPEGAVAAFTVFSRPAELGIDVAALPAWQTGTPPLGEWLSVSLPEQRTVTRYALQAAGDPGSAPAEFRLEGSNDGASWATLDTRSGLEWQPYEEKTLEVLSPQQFGRYRLVMSRAGAGGSPVSVLGLRLLHASDAHRNLVALPAVDGLQPYTRSETACTTADQARARSHNRGQILPWDGTATAWADPAVLRFDHATGLFAKALQVETLRDSEGRIGDEGDVLTVVDGKIKWVPLSRLRG</sequence>
<reference evidence="3 4" key="1">
    <citation type="submission" date="2019-01" db="EMBL/GenBank/DDBJ databases">
        <title>Leucobacter muris sp. nov. isolated from the nose of a laboratory mouse.</title>
        <authorList>
            <person name="Benga L."/>
            <person name="Sproeer C."/>
            <person name="Schumann P."/>
            <person name="Verbarg S."/>
            <person name="Bunk B."/>
            <person name="Engelhardt E."/>
            <person name="Benten P.M."/>
            <person name="Sager M."/>
        </authorList>
    </citation>
    <scope>NUCLEOTIDE SEQUENCE [LARGE SCALE GENOMIC DNA]</scope>
    <source>
        <strain evidence="3 4">DSM 101948</strain>
    </source>
</reference>
<proteinExistence type="predicted"/>
<evidence type="ECO:0000313" key="4">
    <source>
        <dbReference type="Proteomes" id="UP000285768"/>
    </source>
</evidence>
<evidence type="ECO:0000256" key="1">
    <source>
        <dbReference type="SAM" id="MobiDB-lite"/>
    </source>
</evidence>